<organism evidence="1 2">
    <name type="scientific">Glonium stellatum</name>
    <dbReference type="NCBI Taxonomy" id="574774"/>
    <lineage>
        <taxon>Eukaryota</taxon>
        <taxon>Fungi</taxon>
        <taxon>Dikarya</taxon>
        <taxon>Ascomycota</taxon>
        <taxon>Pezizomycotina</taxon>
        <taxon>Dothideomycetes</taxon>
        <taxon>Pleosporomycetidae</taxon>
        <taxon>Gloniales</taxon>
        <taxon>Gloniaceae</taxon>
        <taxon>Glonium</taxon>
    </lineage>
</organism>
<dbReference type="SUPFAM" id="SSF52833">
    <property type="entry name" value="Thioredoxin-like"/>
    <property type="match status" value="1"/>
</dbReference>
<dbReference type="InterPro" id="IPR036249">
    <property type="entry name" value="Thioredoxin-like_sf"/>
</dbReference>
<proteinExistence type="predicted"/>
<evidence type="ECO:0000313" key="1">
    <source>
        <dbReference type="EMBL" id="OCL15357.1"/>
    </source>
</evidence>
<name>A0A8E2FDX7_9PEZI</name>
<reference evidence="1 2" key="1">
    <citation type="journal article" date="2016" name="Nat. Commun.">
        <title>Ectomycorrhizal ecology is imprinted in the genome of the dominant symbiotic fungus Cenococcum geophilum.</title>
        <authorList>
            <consortium name="DOE Joint Genome Institute"/>
            <person name="Peter M."/>
            <person name="Kohler A."/>
            <person name="Ohm R.A."/>
            <person name="Kuo A."/>
            <person name="Krutzmann J."/>
            <person name="Morin E."/>
            <person name="Arend M."/>
            <person name="Barry K.W."/>
            <person name="Binder M."/>
            <person name="Choi C."/>
            <person name="Clum A."/>
            <person name="Copeland A."/>
            <person name="Grisel N."/>
            <person name="Haridas S."/>
            <person name="Kipfer T."/>
            <person name="LaButti K."/>
            <person name="Lindquist E."/>
            <person name="Lipzen A."/>
            <person name="Maire R."/>
            <person name="Meier B."/>
            <person name="Mihaltcheva S."/>
            <person name="Molinier V."/>
            <person name="Murat C."/>
            <person name="Poggeler S."/>
            <person name="Quandt C.A."/>
            <person name="Sperisen C."/>
            <person name="Tritt A."/>
            <person name="Tisserant E."/>
            <person name="Crous P.W."/>
            <person name="Henrissat B."/>
            <person name="Nehls U."/>
            <person name="Egli S."/>
            <person name="Spatafora J.W."/>
            <person name="Grigoriev I.V."/>
            <person name="Martin F.M."/>
        </authorList>
    </citation>
    <scope>NUCLEOTIDE SEQUENCE [LARGE SCALE GENOMIC DNA]</scope>
    <source>
        <strain evidence="1 2">CBS 207.34</strain>
    </source>
</reference>
<keyword evidence="2" id="KW-1185">Reference proteome</keyword>
<evidence type="ECO:0000313" key="2">
    <source>
        <dbReference type="Proteomes" id="UP000250140"/>
    </source>
</evidence>
<dbReference type="AlphaFoldDB" id="A0A8E2FDX7"/>
<dbReference type="OrthoDB" id="3503208at2759"/>
<dbReference type="EMBL" id="KV748455">
    <property type="protein sequence ID" value="OCL15357.1"/>
    <property type="molecule type" value="Genomic_DNA"/>
</dbReference>
<protein>
    <submittedName>
        <fullName evidence="1">DUF899-domain-containing protein</fullName>
    </submittedName>
</protein>
<dbReference type="Proteomes" id="UP000250140">
    <property type="component" value="Unassembled WGS sequence"/>
</dbReference>
<dbReference type="Pfam" id="PF05988">
    <property type="entry name" value="DUF899"/>
    <property type="match status" value="1"/>
</dbReference>
<accession>A0A8E2FDX7</accession>
<gene>
    <name evidence="1" type="ORF">AOQ84DRAFT_404235</name>
</gene>
<dbReference type="InterPro" id="IPR010296">
    <property type="entry name" value="DUF899_thioredox"/>
</dbReference>
<sequence length="249" mass="27799">MAQAATSTPTPDPAFLKWPASASPEYIEARRALLDEEFALRNQIERVAAQRRALPPGPILPKYVFEEGPADLTLNEPSREICLGEVAGAGGKTLVLYHMMLGENAEEACPACSMFLDGLNGVAKHLAQYITFVVVAKAPLEKVRAWARKRGWVNLRLLSSCRSEFNKDMGVERPAWFSELEQGPGISVFRYEVEEGKPKEEGVMRHFYTTTPHFAEDVVRGMDLLSPVWNLLDLTPEGRGEWNPRNDTV</sequence>